<accession>A0ABT3U2Y3</accession>
<protein>
    <recommendedName>
        <fullName evidence="4">Darcynin 1</fullName>
    </recommendedName>
</protein>
<name>A0ABT3U2Y3_9ACTN</name>
<gene>
    <name evidence="2" type="ORF">OFY01_28755</name>
</gene>
<proteinExistence type="inferred from homology"/>
<evidence type="ECO:0000313" key="3">
    <source>
        <dbReference type="Proteomes" id="UP001163064"/>
    </source>
</evidence>
<dbReference type="InterPro" id="IPR031409">
    <property type="entry name" value="Darcynin"/>
</dbReference>
<organism evidence="2 3">
    <name type="scientific">Streptomyces beihaiensis</name>
    <dbReference type="NCBI Taxonomy" id="2984495"/>
    <lineage>
        <taxon>Bacteria</taxon>
        <taxon>Bacillati</taxon>
        <taxon>Actinomycetota</taxon>
        <taxon>Actinomycetes</taxon>
        <taxon>Kitasatosporales</taxon>
        <taxon>Streptomycetaceae</taxon>
        <taxon>Streptomyces</taxon>
    </lineage>
</organism>
<reference evidence="2" key="1">
    <citation type="submission" date="2022-10" db="EMBL/GenBank/DDBJ databases">
        <title>Streptomyces beihaiensis sp. nov., a chitin degrading actinobacterium, isolated from shrimp pond soil.</title>
        <authorList>
            <person name="Xie J."/>
            <person name="Shen N."/>
        </authorList>
    </citation>
    <scope>NUCLEOTIDE SEQUENCE</scope>
    <source>
        <strain evidence="2">GXMU-J5</strain>
    </source>
</reference>
<keyword evidence="3" id="KW-1185">Reference proteome</keyword>
<comment type="caution">
    <text evidence="2">The sequence shown here is derived from an EMBL/GenBank/DDBJ whole genome shotgun (WGS) entry which is preliminary data.</text>
</comment>
<dbReference type="Proteomes" id="UP001163064">
    <property type="component" value="Unassembled WGS sequence"/>
</dbReference>
<dbReference type="Pfam" id="PF17074">
    <property type="entry name" value="Darcynin"/>
    <property type="match status" value="1"/>
</dbReference>
<comment type="similarity">
    <text evidence="1">Belongs to the darcynin family.</text>
</comment>
<sequence length="110" mass="13049">MKYGIVIRYEFDIRWLRLDRAQRRERAEIFESDIVGPFADRLTVRHFDAEAFAADYSDFLFIETDDIDAYYFFIEALRDSEFIAQGWLRLHDISIGLQDGYKAYEADDAS</sequence>
<evidence type="ECO:0000313" key="2">
    <source>
        <dbReference type="EMBL" id="MCX3063680.1"/>
    </source>
</evidence>
<evidence type="ECO:0000256" key="1">
    <source>
        <dbReference type="ARBA" id="ARBA00006869"/>
    </source>
</evidence>
<evidence type="ECO:0008006" key="4">
    <source>
        <dbReference type="Google" id="ProtNLM"/>
    </source>
</evidence>
<dbReference type="EMBL" id="JAPHNL010000319">
    <property type="protein sequence ID" value="MCX3063680.1"/>
    <property type="molecule type" value="Genomic_DNA"/>
</dbReference>
<dbReference type="RefSeq" id="WP_266604827.1">
    <property type="nucleotide sequence ID" value="NZ_JAPHNL010000319.1"/>
</dbReference>